<keyword evidence="5" id="KW-1185">Reference proteome</keyword>
<dbReference type="InterPro" id="IPR011990">
    <property type="entry name" value="TPR-like_helical_dom_sf"/>
</dbReference>
<dbReference type="Pfam" id="PF13432">
    <property type="entry name" value="TPR_16"/>
    <property type="match status" value="5"/>
</dbReference>
<keyword evidence="2" id="KW-0802">TPR repeat</keyword>
<proteinExistence type="predicted"/>
<evidence type="ECO:0000256" key="2">
    <source>
        <dbReference type="ARBA" id="ARBA00022803"/>
    </source>
</evidence>
<dbReference type="InterPro" id="IPR019734">
    <property type="entry name" value="TPR_rpt"/>
</dbReference>
<keyword evidence="1" id="KW-0677">Repeat</keyword>
<comment type="caution">
    <text evidence="4">The sequence shown here is derived from an EMBL/GenBank/DDBJ whole genome shotgun (WGS) entry which is preliminary data.</text>
</comment>
<dbReference type="EMBL" id="JACTNG010000003">
    <property type="protein sequence ID" value="MBO1079092.1"/>
    <property type="molecule type" value="Genomic_DNA"/>
</dbReference>
<dbReference type="Proteomes" id="UP001518989">
    <property type="component" value="Unassembled WGS sequence"/>
</dbReference>
<reference evidence="4 5" key="1">
    <citation type="submission" date="2020-09" db="EMBL/GenBank/DDBJ databases">
        <title>Roseomonas.</title>
        <authorList>
            <person name="Zhu W."/>
        </authorList>
    </citation>
    <scope>NUCLEOTIDE SEQUENCE [LARGE SCALE GENOMIC DNA]</scope>
    <source>
        <strain evidence="4 5">573</strain>
    </source>
</reference>
<dbReference type="NCBIfam" id="TIGR02917">
    <property type="entry name" value="PEP_TPR_lipo"/>
    <property type="match status" value="1"/>
</dbReference>
<evidence type="ECO:0000256" key="1">
    <source>
        <dbReference type="ARBA" id="ARBA00022737"/>
    </source>
</evidence>
<feature type="signal peptide" evidence="3">
    <location>
        <begin position="1"/>
        <end position="34"/>
    </location>
</feature>
<evidence type="ECO:0000313" key="4">
    <source>
        <dbReference type="EMBL" id="MBO1079092.1"/>
    </source>
</evidence>
<accession>A0ABS3KNU1</accession>
<dbReference type="SMART" id="SM00028">
    <property type="entry name" value="TPR"/>
    <property type="match status" value="10"/>
</dbReference>
<keyword evidence="3" id="KW-0732">Signal</keyword>
<gene>
    <name evidence="4" type="primary">prsT</name>
    <name evidence="4" type="ORF">IAI61_08620</name>
</gene>
<sequence>MRRTPPMLRHIRSPLMLSGALALALALPMAPAIAAGPMEAAQAAEARGDIRAAQAEWRNVVRTTPDSAEAHAALARTSLEIGDIDLAEREARAALQQGFNPLAGNALLYRSFLASARYEALLRDFPEIEAPADQAAQRAAVRAQAQLALGQKDAAAASAALAERLAPGSTDALLAASGVALVGGDRAGAEALLDRVLAREPNNAEALLRKGGLQFERRDLTAATASFGKVIAQSPGNVAALLRRGEALLQQNQQAAARADIDAALKVLPGSTPGIYLNALLLARTENWQAADAELQKLGPQLGNFPDGYLVQATVKRGLGQMAQAEDAARRHVARQPTDPRGAKLLAAIALSANRPDDAAATLETLKARGTADAEALDLLARVQTSQGRPRDAAETLKAAAALAPDNAGIQTRLAAARMAAGDPDGVVEAANRAIQLGATGPENRQLLAFAALSRGDIATAKAEIAKLPPEQRGNEAGLMLDATLQMMQRDLPAARAAFEAALKAAPASNPARVGLARVAAMENKPAEAEALLSAVLKQQPNHAEAMAQLAAAAMPGAPRAAEARKALEEVQAANPAEPALALTLANVLLRADEAPKAVELLSSAPLRAKMNPALSIARAEAQAAAGQWTEAEAASRQALAEAPDSIVARRQLASILVHNGDAKGAELLLQQGLRMQPADAALQQSLLTVVLQSQGFEPASALADRLSKQASAQPASRSLPGDLLMSAKRPEDAARRYVTAYRETPSGDLAIRQAIAWRTAGKPAEGGAVLNDWLGRTPNDTAALIVMSDLDIQANRLADAERRLRAAIALAPQDVAVVNNLAWVAGERGLPDARALAERAYVLSPNPETADTLGWIMARTGDAAAAVPLLKQAAAQRGTPDPAAAYRLSYALNATGAKQEALAALEPALAGNAAFPQRADAVKLLATLRGGR</sequence>
<dbReference type="SUPFAM" id="SSF48452">
    <property type="entry name" value="TPR-like"/>
    <property type="match status" value="4"/>
</dbReference>
<organism evidence="4 5">
    <name type="scientific">Roseomonas haemaphysalidis</name>
    <dbReference type="NCBI Taxonomy" id="2768162"/>
    <lineage>
        <taxon>Bacteria</taxon>
        <taxon>Pseudomonadati</taxon>
        <taxon>Pseudomonadota</taxon>
        <taxon>Alphaproteobacteria</taxon>
        <taxon>Acetobacterales</taxon>
        <taxon>Roseomonadaceae</taxon>
        <taxon>Roseomonas</taxon>
    </lineage>
</organism>
<dbReference type="PANTHER" id="PTHR45586:SF1">
    <property type="entry name" value="LIPOPOLYSACCHARIDE ASSEMBLY PROTEIN B"/>
    <property type="match status" value="1"/>
</dbReference>
<dbReference type="PANTHER" id="PTHR45586">
    <property type="entry name" value="TPR REPEAT-CONTAINING PROTEIN PA4667"/>
    <property type="match status" value="1"/>
</dbReference>
<dbReference type="Gene3D" id="1.25.40.10">
    <property type="entry name" value="Tetratricopeptide repeat domain"/>
    <property type="match status" value="4"/>
</dbReference>
<evidence type="ECO:0000313" key="5">
    <source>
        <dbReference type="Proteomes" id="UP001518989"/>
    </source>
</evidence>
<feature type="chain" id="PRO_5047329561" evidence="3">
    <location>
        <begin position="35"/>
        <end position="933"/>
    </location>
</feature>
<dbReference type="RefSeq" id="WP_207416538.1">
    <property type="nucleotide sequence ID" value="NZ_CP061177.1"/>
</dbReference>
<evidence type="ECO:0000256" key="3">
    <source>
        <dbReference type="SAM" id="SignalP"/>
    </source>
</evidence>
<dbReference type="Pfam" id="PF14559">
    <property type="entry name" value="TPR_19"/>
    <property type="match status" value="2"/>
</dbReference>
<dbReference type="SUPFAM" id="SSF81901">
    <property type="entry name" value="HCP-like"/>
    <property type="match status" value="1"/>
</dbReference>
<dbReference type="InterPro" id="IPR051012">
    <property type="entry name" value="CellSynth/LPSAsmb/PSIAsmb"/>
</dbReference>
<name>A0ABS3KNU1_9PROT</name>
<dbReference type="InterPro" id="IPR014266">
    <property type="entry name" value="PEP-CTERM_TPR_PrsT"/>
</dbReference>
<protein>
    <submittedName>
        <fullName evidence="4">PEP-CTERM system TPR-repeat protein PrsT</fullName>
    </submittedName>
</protein>